<dbReference type="GO" id="GO:0007165">
    <property type="term" value="P:signal transduction"/>
    <property type="evidence" value="ECO:0007669"/>
    <property type="project" value="UniProtKB-KW"/>
</dbReference>
<feature type="transmembrane region" description="Helical" evidence="10">
    <location>
        <begin position="257"/>
        <end position="276"/>
    </location>
</feature>
<dbReference type="PANTHER" id="PTHR21137">
    <property type="entry name" value="ODORANT RECEPTOR"/>
    <property type="match status" value="1"/>
</dbReference>
<keyword evidence="8 10" id="KW-0675">Receptor</keyword>
<evidence type="ECO:0000313" key="11">
    <source>
        <dbReference type="EMBL" id="EDV46779.1"/>
    </source>
</evidence>
<evidence type="ECO:0000313" key="12">
    <source>
        <dbReference type="Proteomes" id="UP000008711"/>
    </source>
</evidence>
<dbReference type="GO" id="GO:0005886">
    <property type="term" value="C:plasma membrane"/>
    <property type="evidence" value="ECO:0007669"/>
    <property type="project" value="UniProtKB-SubCell"/>
</dbReference>
<evidence type="ECO:0000256" key="1">
    <source>
        <dbReference type="ARBA" id="ARBA00004651"/>
    </source>
</evidence>
<dbReference type="Proteomes" id="UP000008711">
    <property type="component" value="Unassembled WGS sequence"/>
</dbReference>
<dbReference type="EMBL" id="CH954180">
    <property type="protein sequence ID" value="EDV46779.1"/>
    <property type="molecule type" value="Genomic_DNA"/>
</dbReference>
<keyword evidence="5 10" id="KW-0552">Olfaction</keyword>
<comment type="similarity">
    <text evidence="10">Belongs to the insect chemoreceptor superfamily. Heteromeric odorant receptor channel (TC 1.A.69) family.</text>
</comment>
<dbReference type="GO" id="GO:0004984">
    <property type="term" value="F:olfactory receptor activity"/>
    <property type="evidence" value="ECO:0007669"/>
    <property type="project" value="InterPro"/>
</dbReference>
<dbReference type="AlphaFoldDB" id="B3NWF9"/>
<dbReference type="Pfam" id="PF02949">
    <property type="entry name" value="7tm_6"/>
    <property type="match status" value="1"/>
</dbReference>
<keyword evidence="4 10" id="KW-0812">Transmembrane</keyword>
<evidence type="ECO:0000256" key="3">
    <source>
        <dbReference type="ARBA" id="ARBA00022606"/>
    </source>
</evidence>
<feature type="transmembrane region" description="Helical" evidence="10">
    <location>
        <begin position="126"/>
        <end position="148"/>
    </location>
</feature>
<evidence type="ECO:0000256" key="8">
    <source>
        <dbReference type="ARBA" id="ARBA00023170"/>
    </source>
</evidence>
<dbReference type="HOGENOM" id="CLU_033399_8_1_1"/>
<evidence type="ECO:0000256" key="6">
    <source>
        <dbReference type="ARBA" id="ARBA00022989"/>
    </source>
</evidence>
<keyword evidence="9 10" id="KW-0807">Transducer</keyword>
<gene>
    <name evidence="11" type="primary">Dere\GG18012</name>
    <name evidence="11" type="synonym">dere_GLEANR_2890</name>
    <name evidence="11" type="synonym">GG18012</name>
    <name evidence="11" type="synonym">Or19a</name>
    <name evidence="11" type="ORF">Dere_GG18012</name>
</gene>
<evidence type="ECO:0000256" key="2">
    <source>
        <dbReference type="ARBA" id="ARBA00022475"/>
    </source>
</evidence>
<sequence>MEKVDSMKALASHWRIFRIIGVYPPARTTVWGRHYTAYSVVWNVVFNACLWVSFSVNLLQSNSLQTFCESFCLTLPHTIYLLKLTNVRRMRDGLIRSHQVLRHLDSRLGSSDERQILKAGIDHAMLIFRTILTGVVSTLSVGIIYMAVSSEPTVMYPSWIPWNWRDSWSTYLSTVLLHTSAIFANAATVLNLTTYPGTYLILVSAHAKALALRVSKLGYDTSVPADRVQAILIGYIHDHQSILVLFKSLERCLSMTCFLQFFSTACAQCTICYFLLFVKVGIMRIMNMMFLMAAITTETLLLCYSAELLCKEGDNLLAAVYSCNWMSQPVKFRRLLLLMLAHCQKPLILVSGVVVPLSMETFMVVIKGAYTMLTLLTEIRKSSLE</sequence>
<dbReference type="eggNOG" id="ENOG502T6TE">
    <property type="taxonomic scope" value="Eukaryota"/>
</dbReference>
<comment type="subcellular location">
    <subcellularLocation>
        <location evidence="1 10">Cell membrane</location>
        <topology evidence="1 10">Multi-pass membrane protein</topology>
    </subcellularLocation>
</comment>
<keyword evidence="3 10" id="KW-0716">Sensory transduction</keyword>
<accession>B3NWF9</accession>
<dbReference type="PANTHER" id="PTHR21137:SF35">
    <property type="entry name" value="ODORANT RECEPTOR 19A-RELATED"/>
    <property type="match status" value="1"/>
</dbReference>
<evidence type="ECO:0000256" key="10">
    <source>
        <dbReference type="RuleBase" id="RU351113"/>
    </source>
</evidence>
<dbReference type="KEGG" id="der:6550371"/>
<keyword evidence="6 10" id="KW-1133">Transmembrane helix</keyword>
<dbReference type="GO" id="GO:0005549">
    <property type="term" value="F:odorant binding"/>
    <property type="evidence" value="ECO:0007669"/>
    <property type="project" value="InterPro"/>
</dbReference>
<comment type="caution">
    <text evidence="10">Lacks conserved residue(s) required for the propagation of feature annotation.</text>
</comment>
<dbReference type="PhylomeDB" id="B3NWF9"/>
<dbReference type="InterPro" id="IPR004117">
    <property type="entry name" value="7tm6_olfct_rcpt"/>
</dbReference>
<reference evidence="11 12" key="2">
    <citation type="journal article" date="2008" name="Bioinformatics">
        <title>Assembly reconciliation.</title>
        <authorList>
            <person name="Zimin A.V."/>
            <person name="Smith D.R."/>
            <person name="Sutton G."/>
            <person name="Yorke J.A."/>
        </authorList>
    </citation>
    <scope>NUCLEOTIDE SEQUENCE [LARGE SCALE GENOMIC DNA]</scope>
    <source>
        <strain evidence="11 12">TSC#14021-0224.01</strain>
    </source>
</reference>
<evidence type="ECO:0000256" key="4">
    <source>
        <dbReference type="ARBA" id="ARBA00022692"/>
    </source>
</evidence>
<feature type="transmembrane region" description="Helical" evidence="10">
    <location>
        <begin position="168"/>
        <end position="192"/>
    </location>
</feature>
<organism evidence="11 12">
    <name type="scientific">Drosophila erecta</name>
    <name type="common">Fruit fly</name>
    <dbReference type="NCBI Taxonomy" id="7220"/>
    <lineage>
        <taxon>Eukaryota</taxon>
        <taxon>Metazoa</taxon>
        <taxon>Ecdysozoa</taxon>
        <taxon>Arthropoda</taxon>
        <taxon>Hexapoda</taxon>
        <taxon>Insecta</taxon>
        <taxon>Pterygota</taxon>
        <taxon>Neoptera</taxon>
        <taxon>Endopterygota</taxon>
        <taxon>Diptera</taxon>
        <taxon>Brachycera</taxon>
        <taxon>Muscomorpha</taxon>
        <taxon>Ephydroidea</taxon>
        <taxon>Drosophilidae</taxon>
        <taxon>Drosophila</taxon>
        <taxon>Sophophora</taxon>
    </lineage>
</organism>
<evidence type="ECO:0000256" key="5">
    <source>
        <dbReference type="ARBA" id="ARBA00022725"/>
    </source>
</evidence>
<protein>
    <recommendedName>
        <fullName evidence="10">Odorant receptor</fullName>
    </recommendedName>
</protein>
<evidence type="ECO:0000256" key="9">
    <source>
        <dbReference type="ARBA" id="ARBA00023224"/>
    </source>
</evidence>
<keyword evidence="12" id="KW-1185">Reference proteome</keyword>
<dbReference type="OrthoDB" id="6604226at2759"/>
<reference evidence="11 12" key="1">
    <citation type="journal article" date="2007" name="Nature">
        <title>Evolution of genes and genomes on the Drosophila phylogeny.</title>
        <authorList>
            <consortium name="Drosophila 12 Genomes Consortium"/>
            <person name="Clark A.G."/>
            <person name="Eisen M.B."/>
            <person name="Smith D.R."/>
            <person name="Bergman C.M."/>
            <person name="Oliver B."/>
            <person name="Markow T.A."/>
            <person name="Kaufman T.C."/>
            <person name="Kellis M."/>
            <person name="Gelbart W."/>
            <person name="Iyer V.N."/>
            <person name="Pollard D.A."/>
            <person name="Sackton T.B."/>
            <person name="Larracuente A.M."/>
            <person name="Singh N.D."/>
            <person name="Abad J.P."/>
            <person name="Abt D.N."/>
            <person name="Adryan B."/>
            <person name="Aguade M."/>
            <person name="Akashi H."/>
            <person name="Anderson W.W."/>
            <person name="Aquadro C.F."/>
            <person name="Ardell D.H."/>
            <person name="Arguello R."/>
            <person name="Artieri C.G."/>
            <person name="Barbash D.A."/>
            <person name="Barker D."/>
            <person name="Barsanti P."/>
            <person name="Batterham P."/>
            <person name="Batzoglou S."/>
            <person name="Begun D."/>
            <person name="Bhutkar A."/>
            <person name="Blanco E."/>
            <person name="Bosak S.A."/>
            <person name="Bradley R.K."/>
            <person name="Brand A.D."/>
            <person name="Brent M.R."/>
            <person name="Brooks A.N."/>
            <person name="Brown R.H."/>
            <person name="Butlin R.K."/>
            <person name="Caggese C."/>
            <person name="Calvi B.R."/>
            <person name="Bernardo de Carvalho A."/>
            <person name="Caspi A."/>
            <person name="Castrezana S."/>
            <person name="Celniker S.E."/>
            <person name="Chang J.L."/>
            <person name="Chapple C."/>
            <person name="Chatterji S."/>
            <person name="Chinwalla A."/>
            <person name="Civetta A."/>
            <person name="Clifton S.W."/>
            <person name="Comeron J.M."/>
            <person name="Costello J.C."/>
            <person name="Coyne J.A."/>
            <person name="Daub J."/>
            <person name="David R.G."/>
            <person name="Delcher A.L."/>
            <person name="Delehaunty K."/>
            <person name="Do C.B."/>
            <person name="Ebling H."/>
            <person name="Edwards K."/>
            <person name="Eickbush T."/>
            <person name="Evans J.D."/>
            <person name="Filipski A."/>
            <person name="Findeiss S."/>
            <person name="Freyhult E."/>
            <person name="Fulton L."/>
            <person name="Fulton R."/>
            <person name="Garcia A.C."/>
            <person name="Gardiner A."/>
            <person name="Garfield D.A."/>
            <person name="Garvin B.E."/>
            <person name="Gibson G."/>
            <person name="Gilbert D."/>
            <person name="Gnerre S."/>
            <person name="Godfrey J."/>
            <person name="Good R."/>
            <person name="Gotea V."/>
            <person name="Gravely B."/>
            <person name="Greenberg A.J."/>
            <person name="Griffiths-Jones S."/>
            <person name="Gross S."/>
            <person name="Guigo R."/>
            <person name="Gustafson E.A."/>
            <person name="Haerty W."/>
            <person name="Hahn M.W."/>
            <person name="Halligan D.L."/>
            <person name="Halpern A.L."/>
            <person name="Halter G.M."/>
            <person name="Han M.V."/>
            <person name="Heger A."/>
            <person name="Hillier L."/>
            <person name="Hinrichs A.S."/>
            <person name="Holmes I."/>
            <person name="Hoskins R.A."/>
            <person name="Hubisz M.J."/>
            <person name="Hultmark D."/>
            <person name="Huntley M.A."/>
            <person name="Jaffe D.B."/>
            <person name="Jagadeeshan S."/>
            <person name="Jeck W.R."/>
            <person name="Johnson J."/>
            <person name="Jones C.D."/>
            <person name="Jordan W.C."/>
            <person name="Karpen G.H."/>
            <person name="Kataoka E."/>
            <person name="Keightley P.D."/>
            <person name="Kheradpour P."/>
            <person name="Kirkness E.F."/>
            <person name="Koerich L.B."/>
            <person name="Kristiansen K."/>
            <person name="Kudrna D."/>
            <person name="Kulathinal R.J."/>
            <person name="Kumar S."/>
            <person name="Kwok R."/>
            <person name="Lander E."/>
            <person name="Langley C.H."/>
            <person name="Lapoint R."/>
            <person name="Lazzaro B.P."/>
            <person name="Lee S.J."/>
            <person name="Levesque L."/>
            <person name="Li R."/>
            <person name="Lin C.F."/>
            <person name="Lin M.F."/>
            <person name="Lindblad-Toh K."/>
            <person name="Llopart A."/>
            <person name="Long M."/>
            <person name="Low L."/>
            <person name="Lozovsky E."/>
            <person name="Lu J."/>
            <person name="Luo M."/>
            <person name="Machado C.A."/>
            <person name="Makalowski W."/>
            <person name="Marzo M."/>
            <person name="Matsuda M."/>
            <person name="Matzkin L."/>
            <person name="McAllister B."/>
            <person name="McBride C.S."/>
            <person name="McKernan B."/>
            <person name="McKernan K."/>
            <person name="Mendez-Lago M."/>
            <person name="Minx P."/>
            <person name="Mollenhauer M.U."/>
            <person name="Montooth K."/>
            <person name="Mount S.M."/>
            <person name="Mu X."/>
            <person name="Myers E."/>
            <person name="Negre B."/>
            <person name="Newfeld S."/>
            <person name="Nielsen R."/>
            <person name="Noor M.A."/>
            <person name="O'Grady P."/>
            <person name="Pachter L."/>
            <person name="Papaceit M."/>
            <person name="Parisi M.J."/>
            <person name="Parisi M."/>
            <person name="Parts L."/>
            <person name="Pedersen J.S."/>
            <person name="Pesole G."/>
            <person name="Phillippy A.M."/>
            <person name="Ponting C.P."/>
            <person name="Pop M."/>
            <person name="Porcelli D."/>
            <person name="Powell J.R."/>
            <person name="Prohaska S."/>
            <person name="Pruitt K."/>
            <person name="Puig M."/>
            <person name="Quesneville H."/>
            <person name="Ram K.R."/>
            <person name="Rand D."/>
            <person name="Rasmussen M.D."/>
            <person name="Reed L.K."/>
            <person name="Reenan R."/>
            <person name="Reily A."/>
            <person name="Remington K.A."/>
            <person name="Rieger T.T."/>
            <person name="Ritchie M.G."/>
            <person name="Robin C."/>
            <person name="Rogers Y.H."/>
            <person name="Rohde C."/>
            <person name="Rozas J."/>
            <person name="Rubenfield M.J."/>
            <person name="Ruiz A."/>
            <person name="Russo S."/>
            <person name="Salzberg S.L."/>
            <person name="Sanchez-Gracia A."/>
            <person name="Saranga D.J."/>
            <person name="Sato H."/>
            <person name="Schaeffer S.W."/>
            <person name="Schatz M.C."/>
            <person name="Schlenke T."/>
            <person name="Schwartz R."/>
            <person name="Segarra C."/>
            <person name="Singh R.S."/>
            <person name="Sirot L."/>
            <person name="Sirota M."/>
            <person name="Sisneros N.B."/>
            <person name="Smith C.D."/>
            <person name="Smith T.F."/>
            <person name="Spieth J."/>
            <person name="Stage D.E."/>
            <person name="Stark A."/>
            <person name="Stephan W."/>
            <person name="Strausberg R.L."/>
            <person name="Strempel S."/>
            <person name="Sturgill D."/>
            <person name="Sutton G."/>
            <person name="Sutton G.G."/>
            <person name="Tao W."/>
            <person name="Teichmann S."/>
            <person name="Tobari Y.N."/>
            <person name="Tomimura Y."/>
            <person name="Tsolas J.M."/>
            <person name="Valente V.L."/>
            <person name="Venter E."/>
            <person name="Venter J.C."/>
            <person name="Vicario S."/>
            <person name="Vieira F.G."/>
            <person name="Vilella A.J."/>
            <person name="Villasante A."/>
            <person name="Walenz B."/>
            <person name="Wang J."/>
            <person name="Wasserman M."/>
            <person name="Watts T."/>
            <person name="Wilson D."/>
            <person name="Wilson R.K."/>
            <person name="Wing R.A."/>
            <person name="Wolfner M.F."/>
            <person name="Wong A."/>
            <person name="Wong G.K."/>
            <person name="Wu C.I."/>
            <person name="Wu G."/>
            <person name="Yamamoto D."/>
            <person name="Yang H.P."/>
            <person name="Yang S.P."/>
            <person name="Yorke J.A."/>
            <person name="Yoshida K."/>
            <person name="Zdobnov E."/>
            <person name="Zhang P."/>
            <person name="Zhang Y."/>
            <person name="Zimin A.V."/>
            <person name="Baldwin J."/>
            <person name="Abdouelleil A."/>
            <person name="Abdulkadir J."/>
            <person name="Abebe A."/>
            <person name="Abera B."/>
            <person name="Abreu J."/>
            <person name="Acer S.C."/>
            <person name="Aftuck L."/>
            <person name="Alexander A."/>
            <person name="An P."/>
            <person name="Anderson E."/>
            <person name="Anderson S."/>
            <person name="Arachi H."/>
            <person name="Azer M."/>
            <person name="Bachantsang P."/>
            <person name="Barry A."/>
            <person name="Bayul T."/>
            <person name="Berlin A."/>
            <person name="Bessette D."/>
            <person name="Bloom T."/>
            <person name="Blye J."/>
            <person name="Boguslavskiy L."/>
            <person name="Bonnet C."/>
            <person name="Boukhgalter B."/>
            <person name="Bourzgui I."/>
            <person name="Brown A."/>
            <person name="Cahill P."/>
            <person name="Channer S."/>
            <person name="Cheshatsang Y."/>
            <person name="Chuda L."/>
            <person name="Citroen M."/>
            <person name="Collymore A."/>
            <person name="Cooke P."/>
            <person name="Costello M."/>
            <person name="D'Aco K."/>
            <person name="Daza R."/>
            <person name="De Haan G."/>
            <person name="DeGray S."/>
            <person name="DeMaso C."/>
            <person name="Dhargay N."/>
            <person name="Dooley K."/>
            <person name="Dooley E."/>
            <person name="Doricent M."/>
            <person name="Dorje P."/>
            <person name="Dorjee K."/>
            <person name="Dupes A."/>
            <person name="Elong R."/>
            <person name="Falk J."/>
            <person name="Farina A."/>
            <person name="Faro S."/>
            <person name="Ferguson D."/>
            <person name="Fisher S."/>
            <person name="Foley C.D."/>
            <person name="Franke A."/>
            <person name="Friedrich D."/>
            <person name="Gadbois L."/>
            <person name="Gearin G."/>
            <person name="Gearin C.R."/>
            <person name="Giannoukos G."/>
            <person name="Goode T."/>
            <person name="Graham J."/>
            <person name="Grandbois E."/>
            <person name="Grewal S."/>
            <person name="Gyaltsen K."/>
            <person name="Hafez N."/>
            <person name="Hagos B."/>
            <person name="Hall J."/>
            <person name="Henson C."/>
            <person name="Hollinger A."/>
            <person name="Honan T."/>
            <person name="Huard M.D."/>
            <person name="Hughes L."/>
            <person name="Hurhula B."/>
            <person name="Husby M.E."/>
            <person name="Kamat A."/>
            <person name="Kanga B."/>
            <person name="Kashin S."/>
            <person name="Khazanovich D."/>
            <person name="Kisner P."/>
            <person name="Lance K."/>
            <person name="Lara M."/>
            <person name="Lee W."/>
            <person name="Lennon N."/>
            <person name="Letendre F."/>
            <person name="LeVine R."/>
            <person name="Lipovsky A."/>
            <person name="Liu X."/>
            <person name="Liu J."/>
            <person name="Liu S."/>
            <person name="Lokyitsang T."/>
            <person name="Lokyitsang Y."/>
            <person name="Lubonja R."/>
            <person name="Lui A."/>
            <person name="MacDonald P."/>
            <person name="Magnisalis V."/>
            <person name="Maru K."/>
            <person name="Matthews C."/>
            <person name="McCusker W."/>
            <person name="McDonough S."/>
            <person name="Mehta T."/>
            <person name="Meldrim J."/>
            <person name="Meneus L."/>
            <person name="Mihai O."/>
            <person name="Mihalev A."/>
            <person name="Mihova T."/>
            <person name="Mittelman R."/>
            <person name="Mlenga V."/>
            <person name="Montmayeur A."/>
            <person name="Mulrain L."/>
            <person name="Navidi A."/>
            <person name="Naylor J."/>
            <person name="Negash T."/>
            <person name="Nguyen T."/>
            <person name="Nguyen N."/>
            <person name="Nicol R."/>
            <person name="Norbu C."/>
            <person name="Norbu N."/>
            <person name="Novod N."/>
            <person name="O'Neill B."/>
            <person name="Osman S."/>
            <person name="Markiewicz E."/>
            <person name="Oyono O.L."/>
            <person name="Patti C."/>
            <person name="Phunkhang P."/>
            <person name="Pierre F."/>
            <person name="Priest M."/>
            <person name="Raghuraman S."/>
            <person name="Rege F."/>
            <person name="Reyes R."/>
            <person name="Rise C."/>
            <person name="Rogov P."/>
            <person name="Ross K."/>
            <person name="Ryan E."/>
            <person name="Settipalli S."/>
            <person name="Shea T."/>
            <person name="Sherpa N."/>
            <person name="Shi L."/>
            <person name="Shih D."/>
            <person name="Sparrow T."/>
            <person name="Spaulding J."/>
            <person name="Stalker J."/>
            <person name="Stange-Thomann N."/>
            <person name="Stavropoulos S."/>
            <person name="Stone C."/>
            <person name="Strader C."/>
            <person name="Tesfaye S."/>
            <person name="Thomson T."/>
            <person name="Thoulutsang Y."/>
            <person name="Thoulutsang D."/>
            <person name="Topham K."/>
            <person name="Topping I."/>
            <person name="Tsamla T."/>
            <person name="Vassiliev H."/>
            <person name="Vo A."/>
            <person name="Wangchuk T."/>
            <person name="Wangdi T."/>
            <person name="Weiand M."/>
            <person name="Wilkinson J."/>
            <person name="Wilson A."/>
            <person name="Yadav S."/>
            <person name="Young G."/>
            <person name="Yu Q."/>
            <person name="Zembek L."/>
            <person name="Zhong D."/>
            <person name="Zimmer A."/>
            <person name="Zwirko Z."/>
            <person name="Jaffe D.B."/>
            <person name="Alvarez P."/>
            <person name="Brockman W."/>
            <person name="Butler J."/>
            <person name="Chin C."/>
            <person name="Gnerre S."/>
            <person name="Grabherr M."/>
            <person name="Kleber M."/>
            <person name="Mauceli E."/>
            <person name="MacCallum I."/>
        </authorList>
    </citation>
    <scope>NUCLEOTIDE SEQUENCE [LARGE SCALE GENOMIC DNA]</scope>
    <source>
        <strain evidence="11 12">TSC#14021-0224.01</strain>
    </source>
</reference>
<dbReference type="OMA" id="CYASEQV"/>
<name>B3NWF9_DROER</name>
<proteinExistence type="inferred from homology"/>
<keyword evidence="2" id="KW-1003">Cell membrane</keyword>
<keyword evidence="7 10" id="KW-0472">Membrane</keyword>
<evidence type="ECO:0000256" key="7">
    <source>
        <dbReference type="ARBA" id="ARBA00023136"/>
    </source>
</evidence>